<keyword evidence="4 11" id="KW-0808">Transferase</keyword>
<sequence length="225" mass="25432">MRYQVHDTDGWVAAEALRLDVVPRRAYRRGAKRCLDVVLVLLAAPTALVIVLGAALLVALDGHNPFYSQIRVGRNGRHFRLWKLRSMVPDAEARLKRHLESCDVARREWTEKQKLTNDPRVTRTGAFLRKTSIDELPQLWNVLVGQMSLVGPRPFMADQTGLYPGKAYFRLRPGITGNWQVSDRNASTFAARARFDDEYDRALSLVGDVRILAQTVAVVFRCTGC</sequence>
<dbReference type="PATRIC" id="fig|1317118.6.peg.1736"/>
<evidence type="ECO:0000256" key="7">
    <source>
        <dbReference type="ARBA" id="ARBA00023136"/>
    </source>
</evidence>
<feature type="domain" description="Bacterial sugar transferase" evidence="10">
    <location>
        <begin position="32"/>
        <end position="220"/>
    </location>
</feature>
<dbReference type="GO" id="GO:0000271">
    <property type="term" value="P:polysaccharide biosynthetic process"/>
    <property type="evidence" value="ECO:0007669"/>
    <property type="project" value="UniProtKB-KW"/>
</dbReference>
<keyword evidence="7 9" id="KW-0472">Membrane</keyword>
<comment type="caution">
    <text evidence="11">The sequence shown here is derived from an EMBL/GenBank/DDBJ whole genome shotgun (WGS) entry which is preliminary data.</text>
</comment>
<proteinExistence type="inferred from homology"/>
<dbReference type="AlphaFoldDB" id="W4HKE1"/>
<evidence type="ECO:0000256" key="6">
    <source>
        <dbReference type="ARBA" id="ARBA00022989"/>
    </source>
</evidence>
<dbReference type="STRING" id="1379903.ATO8_08371"/>
<dbReference type="RefSeq" id="WP_043843657.1">
    <property type="nucleotide sequence ID" value="NZ_AQQW01000004.1"/>
</dbReference>
<keyword evidence="8" id="KW-0270">Exopolysaccharide synthesis</keyword>
<evidence type="ECO:0000313" key="12">
    <source>
        <dbReference type="Proteomes" id="UP000019063"/>
    </source>
</evidence>
<evidence type="ECO:0000313" key="11">
    <source>
        <dbReference type="EMBL" id="ETW13212.1"/>
    </source>
</evidence>
<evidence type="ECO:0000256" key="1">
    <source>
        <dbReference type="ARBA" id="ARBA00004236"/>
    </source>
</evidence>
<dbReference type="InterPro" id="IPR003362">
    <property type="entry name" value="Bact_transf"/>
</dbReference>
<dbReference type="PANTHER" id="PTHR30576:SF4">
    <property type="entry name" value="UNDECAPRENYL-PHOSPHATE GALACTOSE PHOSPHOTRANSFERASE"/>
    <property type="match status" value="1"/>
</dbReference>
<accession>W4HKE1</accession>
<dbReference type="EMBL" id="AQQW01000004">
    <property type="protein sequence ID" value="ETW13212.1"/>
    <property type="molecule type" value="Genomic_DNA"/>
</dbReference>
<dbReference type="eggNOG" id="COG2148">
    <property type="taxonomic scope" value="Bacteria"/>
</dbReference>
<dbReference type="PANTHER" id="PTHR30576">
    <property type="entry name" value="COLANIC BIOSYNTHESIS UDP-GLUCOSE LIPID CARRIER TRANSFERASE"/>
    <property type="match status" value="1"/>
</dbReference>
<reference evidence="11 12" key="1">
    <citation type="journal article" date="2014" name="Antonie Van Leeuwenhoek">
        <title>Roseivivax atlanticus sp. nov., isolated from surface seawater of the Atlantic Ocean.</title>
        <authorList>
            <person name="Li G."/>
            <person name="Lai Q."/>
            <person name="Liu X."/>
            <person name="Sun F."/>
            <person name="Shao Z."/>
        </authorList>
    </citation>
    <scope>NUCLEOTIDE SEQUENCE [LARGE SCALE GENOMIC DNA]</scope>
    <source>
        <strain evidence="11 12">22II-s10s</strain>
    </source>
</reference>
<keyword evidence="6 9" id="KW-1133">Transmembrane helix</keyword>
<evidence type="ECO:0000256" key="5">
    <source>
        <dbReference type="ARBA" id="ARBA00022692"/>
    </source>
</evidence>
<protein>
    <submittedName>
        <fullName evidence="11">Undecaprenyl-phosphate galactose phosphotransferase</fullName>
    </submittedName>
</protein>
<comment type="subcellular location">
    <subcellularLocation>
        <location evidence="1">Cell membrane</location>
    </subcellularLocation>
</comment>
<evidence type="ECO:0000256" key="4">
    <source>
        <dbReference type="ARBA" id="ARBA00022679"/>
    </source>
</evidence>
<organism evidence="11 12">
    <name type="scientific">Roseivivax marinus</name>
    <dbReference type="NCBI Taxonomy" id="1379903"/>
    <lineage>
        <taxon>Bacteria</taxon>
        <taxon>Pseudomonadati</taxon>
        <taxon>Pseudomonadota</taxon>
        <taxon>Alphaproteobacteria</taxon>
        <taxon>Rhodobacterales</taxon>
        <taxon>Roseobacteraceae</taxon>
        <taxon>Roseivivax</taxon>
    </lineage>
</organism>
<feature type="transmembrane region" description="Helical" evidence="9">
    <location>
        <begin position="34"/>
        <end position="60"/>
    </location>
</feature>
<keyword evidence="12" id="KW-1185">Reference proteome</keyword>
<evidence type="ECO:0000256" key="2">
    <source>
        <dbReference type="ARBA" id="ARBA00006464"/>
    </source>
</evidence>
<keyword evidence="5 9" id="KW-0812">Transmembrane</keyword>
<evidence type="ECO:0000256" key="3">
    <source>
        <dbReference type="ARBA" id="ARBA00022475"/>
    </source>
</evidence>
<keyword evidence="3" id="KW-1003">Cell membrane</keyword>
<name>W4HKE1_9RHOB</name>
<evidence type="ECO:0000256" key="9">
    <source>
        <dbReference type="SAM" id="Phobius"/>
    </source>
</evidence>
<dbReference type="GO" id="GO:0005886">
    <property type="term" value="C:plasma membrane"/>
    <property type="evidence" value="ECO:0007669"/>
    <property type="project" value="UniProtKB-SubCell"/>
</dbReference>
<evidence type="ECO:0000259" key="10">
    <source>
        <dbReference type="Pfam" id="PF02397"/>
    </source>
</evidence>
<dbReference type="GO" id="GO:0016780">
    <property type="term" value="F:phosphotransferase activity, for other substituted phosphate groups"/>
    <property type="evidence" value="ECO:0007669"/>
    <property type="project" value="TreeGrafter"/>
</dbReference>
<gene>
    <name evidence="11" type="ORF">ATO8_08371</name>
</gene>
<dbReference type="Proteomes" id="UP000019063">
    <property type="component" value="Unassembled WGS sequence"/>
</dbReference>
<comment type="similarity">
    <text evidence="2">Belongs to the bacterial sugar transferase family.</text>
</comment>
<evidence type="ECO:0000256" key="8">
    <source>
        <dbReference type="ARBA" id="ARBA00023169"/>
    </source>
</evidence>
<dbReference type="Pfam" id="PF02397">
    <property type="entry name" value="Bac_transf"/>
    <property type="match status" value="1"/>
</dbReference>